<evidence type="ECO:0000313" key="2">
    <source>
        <dbReference type="Proteomes" id="UP000231501"/>
    </source>
</evidence>
<protein>
    <submittedName>
        <fullName evidence="1">Uncharacterized protein</fullName>
    </submittedName>
</protein>
<dbReference type="RefSeq" id="WP_099862160.1">
    <property type="nucleotide sequence ID" value="NZ_PEOG01000033.1"/>
</dbReference>
<accession>A0A2G9CAW5</accession>
<dbReference type="Proteomes" id="UP000231501">
    <property type="component" value="Unassembled WGS sequence"/>
</dbReference>
<keyword evidence="2" id="KW-1185">Reference proteome</keyword>
<reference evidence="1 2" key="1">
    <citation type="submission" date="2017-11" db="EMBL/GenBank/DDBJ databases">
        <title>Draft genome sequence of Mitsuaria sp. HWN-4.</title>
        <authorList>
            <person name="Gundlapally S.R."/>
        </authorList>
    </citation>
    <scope>NUCLEOTIDE SEQUENCE [LARGE SCALE GENOMIC DNA]</scope>
    <source>
        <strain evidence="1 2">HWN-4</strain>
    </source>
</reference>
<dbReference type="OrthoDB" id="5523793at2"/>
<dbReference type="EMBL" id="PEOG01000033">
    <property type="protein sequence ID" value="PIM52669.1"/>
    <property type="molecule type" value="Genomic_DNA"/>
</dbReference>
<name>A0A2G9CAW5_9BURK</name>
<comment type="caution">
    <text evidence="1">The sequence shown here is derived from an EMBL/GenBank/DDBJ whole genome shotgun (WGS) entry which is preliminary data.</text>
</comment>
<gene>
    <name evidence="1" type="ORF">CS062_13530</name>
</gene>
<proteinExistence type="predicted"/>
<sequence length="255" mass="27934">MFKALRILVLLGILVTVAGTTLVGRWQAQSWKRPQVVTLYPISADGDAETEAYLGRLDESAFARLAPYFQDEARRYGLPLSQPVRVVLGKRVRIAPPPAPTSANPLSAIAWSLQMRWWAWRQTPASSPVPDVKLFLMYHPPDYAGALPHSIGLEKGRLGLVHLFAARGQQAQNEVVIAHEALHTFGATDKYDRSTLAPVFPDGYAAPRQEPRYPQSAAELMAGRIPVREGEARIPANLGETVVGPATAAEIGWVK</sequence>
<organism evidence="1 2">
    <name type="scientific">Roseateles chitinivorans</name>
    <dbReference type="NCBI Taxonomy" id="2917965"/>
    <lineage>
        <taxon>Bacteria</taxon>
        <taxon>Pseudomonadati</taxon>
        <taxon>Pseudomonadota</taxon>
        <taxon>Betaproteobacteria</taxon>
        <taxon>Burkholderiales</taxon>
        <taxon>Sphaerotilaceae</taxon>
        <taxon>Roseateles</taxon>
    </lineage>
</organism>
<evidence type="ECO:0000313" key="1">
    <source>
        <dbReference type="EMBL" id="PIM52669.1"/>
    </source>
</evidence>
<dbReference type="AlphaFoldDB" id="A0A2G9CAW5"/>